<keyword evidence="2" id="KW-0175">Coiled coil</keyword>
<name>A0A9Q3CIK1_9BASI</name>
<reference evidence="5" key="1">
    <citation type="submission" date="2021-03" db="EMBL/GenBank/DDBJ databases">
        <title>Draft genome sequence of rust myrtle Austropuccinia psidii MF-1, a brazilian biotype.</title>
        <authorList>
            <person name="Quecine M.C."/>
            <person name="Pachon D.M.R."/>
            <person name="Bonatelli M.L."/>
            <person name="Correr F.H."/>
            <person name="Franceschini L.M."/>
            <person name="Leite T.F."/>
            <person name="Margarido G.R.A."/>
            <person name="Almeida C.A."/>
            <person name="Ferrarezi J.A."/>
            <person name="Labate C.A."/>
        </authorList>
    </citation>
    <scope>NUCLEOTIDE SEQUENCE</scope>
    <source>
        <strain evidence="5">MF-1</strain>
    </source>
</reference>
<evidence type="ECO:0000256" key="3">
    <source>
        <dbReference type="SAM" id="MobiDB-lite"/>
    </source>
</evidence>
<dbReference type="PANTHER" id="PTHR23030">
    <property type="entry name" value="PCD6 INTERACTING PROTEIN-RELATED"/>
    <property type="match status" value="1"/>
</dbReference>
<dbReference type="Pfam" id="PF13949">
    <property type="entry name" value="ALIX_LYPXL_bnd"/>
    <property type="match status" value="1"/>
</dbReference>
<organism evidence="5 6">
    <name type="scientific">Austropuccinia psidii MF-1</name>
    <dbReference type="NCBI Taxonomy" id="1389203"/>
    <lineage>
        <taxon>Eukaryota</taxon>
        <taxon>Fungi</taxon>
        <taxon>Dikarya</taxon>
        <taxon>Basidiomycota</taxon>
        <taxon>Pucciniomycotina</taxon>
        <taxon>Pucciniomycetes</taxon>
        <taxon>Pucciniales</taxon>
        <taxon>Sphaerophragmiaceae</taxon>
        <taxon>Austropuccinia</taxon>
    </lineage>
</organism>
<evidence type="ECO:0000259" key="4">
    <source>
        <dbReference type="PROSITE" id="PS51180"/>
    </source>
</evidence>
<dbReference type="GO" id="GO:0005768">
    <property type="term" value="C:endosome"/>
    <property type="evidence" value="ECO:0007669"/>
    <property type="project" value="TreeGrafter"/>
</dbReference>
<dbReference type="Proteomes" id="UP000765509">
    <property type="component" value="Unassembled WGS sequence"/>
</dbReference>
<sequence length="838" mass="95496">MTNLLACPLKLTSKINISKALLEHIQSYLDHHLSHAEALKPDLNKIQSLRNSIHENLSIHQSSLNSLISYHAHLTYLLSKFPVDIGIEFDYSIIFVTPSTMASLLPGDLPSCAPIKLPNLQFERACVLFNIAAMSMSLAISQPRITTDQLKLSIGFFRQAAGCFGFLRDFVVKKIELPPGAPIPPSPDFSEASLTALEYLSLAQSQECVWQQAAMDNKSNGVISKIAQETSKLYELSLNSMNNARGNGPDWIGFSFPEDWIKFVKLKVAHFLSVAQFRQSCNDSAKSEYGIEVARLEVAFSTLKKAVSSIKSNSSPVLEHVICDAKDLFSKLKDIRQTSHRDNDLIYHKDVPNESQLSPILPTSMAKPILPPTIQEPLKFLTENGFGKKLFEFIPPYYVFRTKGIYEDRKRDHVKSAIQDMAEGLDTQMIDALRLMNLPGSLEALERPINLPPSLIRSSEDLRQKNAPKLLLSMLHNVAQASQINHRTLKHITTLLDEEEEQDDHLRKKFGTHLWNLPISAEENKSLRQQELQLKQTFERATQTDHAVQMKYEAQIKRIELLCQDEDSIRKAIPLPRSTDLHSYNMDSSKTEYTLTAPRKLRNLLDELEDIRKNRKTIVDSALHFSSRDELNQSILNQMIGDKAELENEGNEIKIERVIEKELTKYLQYENQLKDNQSKQEQLIEEVKEANKLFLDSRTRDPITEAREKLFQNLEMAYHEYHTIVTNLEEGSRFHKEFNKYLAQLKENVERFTIYRRQQAKLLEDQLTQQLSLSRLKLEEDLCSTTTGALDDSTKIKNSPKGIVGKGKTKTHTSFPNDDIQPGLYDPNKHGPATFFDG</sequence>
<feature type="domain" description="BRO1" evidence="4">
    <location>
        <begin position="3"/>
        <end position="429"/>
    </location>
</feature>
<dbReference type="PROSITE" id="PS51180">
    <property type="entry name" value="BRO1"/>
    <property type="match status" value="1"/>
</dbReference>
<feature type="region of interest" description="Disordered" evidence="3">
    <location>
        <begin position="788"/>
        <end position="838"/>
    </location>
</feature>
<dbReference type="InterPro" id="IPR038499">
    <property type="entry name" value="BRO1_sf"/>
</dbReference>
<keyword evidence="6" id="KW-1185">Reference proteome</keyword>
<evidence type="ECO:0000313" key="5">
    <source>
        <dbReference type="EMBL" id="MBW0484357.1"/>
    </source>
</evidence>
<dbReference type="PANTHER" id="PTHR23030:SF39">
    <property type="entry name" value="PROGRAMMED CELL DEATH 6-INTERACTING PROTEIN"/>
    <property type="match status" value="1"/>
</dbReference>
<evidence type="ECO:0000256" key="2">
    <source>
        <dbReference type="SAM" id="Coils"/>
    </source>
</evidence>
<accession>A0A9Q3CIK1</accession>
<dbReference type="OrthoDB" id="64867at2759"/>
<dbReference type="Pfam" id="PF03097">
    <property type="entry name" value="BRO1"/>
    <property type="match status" value="1"/>
</dbReference>
<evidence type="ECO:0000313" key="6">
    <source>
        <dbReference type="Proteomes" id="UP000765509"/>
    </source>
</evidence>
<dbReference type="AlphaFoldDB" id="A0A9Q3CIK1"/>
<comment type="caution">
    <text evidence="5">The sequence shown here is derived from an EMBL/GenBank/DDBJ whole genome shotgun (WGS) entry which is preliminary data.</text>
</comment>
<protein>
    <recommendedName>
        <fullName evidence="4">BRO1 domain-containing protein</fullName>
    </recommendedName>
</protein>
<dbReference type="Gene3D" id="1.20.140.50">
    <property type="entry name" value="alix/aip1 like domains"/>
    <property type="match status" value="1"/>
</dbReference>
<feature type="coiled-coil region" evidence="2">
    <location>
        <begin position="601"/>
        <end position="693"/>
    </location>
</feature>
<dbReference type="Gene3D" id="1.20.120.560">
    <property type="entry name" value="alix/aip1 in complex with the ypdl late domain"/>
    <property type="match status" value="1"/>
</dbReference>
<dbReference type="InterPro" id="IPR025304">
    <property type="entry name" value="ALIX_V_dom"/>
</dbReference>
<dbReference type="SMART" id="SM01041">
    <property type="entry name" value="BRO1"/>
    <property type="match status" value="1"/>
</dbReference>
<comment type="similarity">
    <text evidence="1">Belongs to the palA/RIM20 family.</text>
</comment>
<dbReference type="EMBL" id="AVOT02007645">
    <property type="protein sequence ID" value="MBW0484357.1"/>
    <property type="molecule type" value="Genomic_DNA"/>
</dbReference>
<dbReference type="InterPro" id="IPR004328">
    <property type="entry name" value="BRO1_dom"/>
</dbReference>
<dbReference type="Gene3D" id="1.25.40.280">
    <property type="entry name" value="alix/aip1 like domains"/>
    <property type="match status" value="1"/>
</dbReference>
<evidence type="ECO:0000256" key="1">
    <source>
        <dbReference type="ARBA" id="ARBA00038154"/>
    </source>
</evidence>
<proteinExistence type="inferred from homology"/>
<gene>
    <name evidence="5" type="ORF">O181_024072</name>
</gene>